<sequence length="166" mass="19105">MAAVLWMSSFHFVIYPLDVTYTAEYFRNDWRKCQADASYEESGSFAITLQGRESENFPANTKKSCLCGRNHSYWKCWYLVESSRKPGWQPDAAIEAKIQEALEKDPQLRAKIESIKKEATQKVIDQTKPTDKEGKETTNSPPALSFTVSGVNWFRFVLEQRLLPPQ</sequence>
<accession>A0A1E3QEL9</accession>
<feature type="signal peptide" evidence="2">
    <location>
        <begin position="1"/>
        <end position="22"/>
    </location>
</feature>
<evidence type="ECO:0000313" key="4">
    <source>
        <dbReference type="Proteomes" id="UP000094385"/>
    </source>
</evidence>
<keyword evidence="2" id="KW-0732">Signal</keyword>
<organism evidence="3 4">
    <name type="scientific">Lipomyces starkeyi NRRL Y-11557</name>
    <dbReference type="NCBI Taxonomy" id="675824"/>
    <lineage>
        <taxon>Eukaryota</taxon>
        <taxon>Fungi</taxon>
        <taxon>Dikarya</taxon>
        <taxon>Ascomycota</taxon>
        <taxon>Saccharomycotina</taxon>
        <taxon>Lipomycetes</taxon>
        <taxon>Lipomycetales</taxon>
        <taxon>Lipomycetaceae</taxon>
        <taxon>Lipomyces</taxon>
    </lineage>
</organism>
<dbReference type="EMBL" id="KV454290">
    <property type="protein sequence ID" value="ODQ76028.1"/>
    <property type="molecule type" value="Genomic_DNA"/>
</dbReference>
<feature type="region of interest" description="Disordered" evidence="1">
    <location>
        <begin position="121"/>
        <end position="142"/>
    </location>
</feature>
<evidence type="ECO:0000256" key="1">
    <source>
        <dbReference type="SAM" id="MobiDB-lite"/>
    </source>
</evidence>
<reference evidence="3 4" key="1">
    <citation type="journal article" date="2016" name="Proc. Natl. Acad. Sci. U.S.A.">
        <title>Comparative genomics of biotechnologically important yeasts.</title>
        <authorList>
            <person name="Riley R."/>
            <person name="Haridas S."/>
            <person name="Wolfe K.H."/>
            <person name="Lopes M.R."/>
            <person name="Hittinger C.T."/>
            <person name="Goeker M."/>
            <person name="Salamov A.A."/>
            <person name="Wisecaver J.H."/>
            <person name="Long T.M."/>
            <person name="Calvey C.H."/>
            <person name="Aerts A.L."/>
            <person name="Barry K.W."/>
            <person name="Choi C."/>
            <person name="Clum A."/>
            <person name="Coughlan A.Y."/>
            <person name="Deshpande S."/>
            <person name="Douglass A.P."/>
            <person name="Hanson S.J."/>
            <person name="Klenk H.-P."/>
            <person name="LaButti K.M."/>
            <person name="Lapidus A."/>
            <person name="Lindquist E.A."/>
            <person name="Lipzen A.M."/>
            <person name="Meier-Kolthoff J.P."/>
            <person name="Ohm R.A."/>
            <person name="Otillar R.P."/>
            <person name="Pangilinan J.L."/>
            <person name="Peng Y."/>
            <person name="Rokas A."/>
            <person name="Rosa C.A."/>
            <person name="Scheuner C."/>
            <person name="Sibirny A.A."/>
            <person name="Slot J.C."/>
            <person name="Stielow J.B."/>
            <person name="Sun H."/>
            <person name="Kurtzman C.P."/>
            <person name="Blackwell M."/>
            <person name="Grigoriev I.V."/>
            <person name="Jeffries T.W."/>
        </authorList>
    </citation>
    <scope>NUCLEOTIDE SEQUENCE [LARGE SCALE GENOMIC DNA]</scope>
    <source>
        <strain evidence="3 4">NRRL Y-11557</strain>
    </source>
</reference>
<name>A0A1E3QEL9_LIPST</name>
<gene>
    <name evidence="3" type="ORF">LIPSTDRAFT_1428</name>
</gene>
<keyword evidence="4" id="KW-1185">Reference proteome</keyword>
<evidence type="ECO:0000256" key="2">
    <source>
        <dbReference type="SAM" id="SignalP"/>
    </source>
</evidence>
<protein>
    <submittedName>
        <fullName evidence="3">Uncharacterized protein</fullName>
    </submittedName>
</protein>
<evidence type="ECO:0000313" key="3">
    <source>
        <dbReference type="EMBL" id="ODQ76028.1"/>
    </source>
</evidence>
<dbReference type="AlphaFoldDB" id="A0A1E3QEL9"/>
<dbReference type="Proteomes" id="UP000094385">
    <property type="component" value="Unassembled WGS sequence"/>
</dbReference>
<feature type="chain" id="PRO_5009134208" evidence="2">
    <location>
        <begin position="23"/>
        <end position="166"/>
    </location>
</feature>
<dbReference type="OrthoDB" id="4503514at2759"/>
<proteinExistence type="predicted"/>